<evidence type="ECO:0000313" key="8">
    <source>
        <dbReference type="EMBL" id="CEF66191.1"/>
    </source>
</evidence>
<dbReference type="Proteomes" id="UP000035682">
    <property type="component" value="Unplaced"/>
</dbReference>
<dbReference type="GeneID" id="36378555"/>
<dbReference type="InterPro" id="IPR027417">
    <property type="entry name" value="P-loop_NTPase"/>
</dbReference>
<dbReference type="GO" id="GO:0005664">
    <property type="term" value="C:nuclear origin of replication recognition complex"/>
    <property type="evidence" value="ECO:0007669"/>
    <property type="project" value="TreeGrafter"/>
</dbReference>
<evidence type="ECO:0000313" key="10">
    <source>
        <dbReference type="WBParaSite" id="SRAE_2000086100.1"/>
    </source>
</evidence>
<feature type="domain" description="Origin recognition complex subunit 4 C-terminal" evidence="7">
    <location>
        <begin position="204"/>
        <end position="373"/>
    </location>
</feature>
<dbReference type="RefSeq" id="XP_024505391.1">
    <property type="nucleotide sequence ID" value="XM_024651744.1"/>
</dbReference>
<dbReference type="WormBase" id="SRAE_2000086100">
    <property type="protein sequence ID" value="SRP03613"/>
    <property type="gene ID" value="WBGene00261061"/>
</dbReference>
<evidence type="ECO:0000256" key="6">
    <source>
        <dbReference type="ARBA" id="ARBA00023242"/>
    </source>
</evidence>
<dbReference type="GO" id="GO:0006270">
    <property type="term" value="P:DNA replication initiation"/>
    <property type="evidence" value="ECO:0007669"/>
    <property type="project" value="TreeGrafter"/>
</dbReference>
<dbReference type="EMBL" id="LN609529">
    <property type="protein sequence ID" value="CEF66191.1"/>
    <property type="molecule type" value="Genomic_DNA"/>
</dbReference>
<dbReference type="Pfam" id="PF14629">
    <property type="entry name" value="ORC4_C"/>
    <property type="match status" value="1"/>
</dbReference>
<reference evidence="8 9" key="1">
    <citation type="submission" date="2014-09" db="EMBL/GenBank/DDBJ databases">
        <authorList>
            <person name="Martin A.A."/>
        </authorList>
    </citation>
    <scope>NUCLEOTIDE SEQUENCE</scope>
    <source>
        <strain evidence="9">ED321</strain>
        <strain evidence="8">ED321 Heterogonic</strain>
    </source>
</reference>
<gene>
    <name evidence="8 10 11" type="ORF">SRAE_2000086100</name>
</gene>
<dbReference type="PANTHER" id="PTHR12087:SF0">
    <property type="entry name" value="ORIGIN RECOGNITION COMPLEX SUBUNIT 4"/>
    <property type="match status" value="1"/>
</dbReference>
<evidence type="ECO:0000256" key="5">
    <source>
        <dbReference type="ARBA" id="ARBA00023125"/>
    </source>
</evidence>
<name>A0A090L8X4_STRRB</name>
<organism evidence="8">
    <name type="scientific">Strongyloides ratti</name>
    <name type="common">Parasitic roundworm</name>
    <dbReference type="NCBI Taxonomy" id="34506"/>
    <lineage>
        <taxon>Eukaryota</taxon>
        <taxon>Metazoa</taxon>
        <taxon>Ecdysozoa</taxon>
        <taxon>Nematoda</taxon>
        <taxon>Chromadorea</taxon>
        <taxon>Rhabditida</taxon>
        <taxon>Tylenchina</taxon>
        <taxon>Panagrolaimomorpha</taxon>
        <taxon>Strongyloidoidea</taxon>
        <taxon>Strongyloididae</taxon>
        <taxon>Strongyloides</taxon>
    </lineage>
</organism>
<keyword evidence="4" id="KW-0235">DNA replication</keyword>
<dbReference type="InterPro" id="IPR016527">
    <property type="entry name" value="ORC4"/>
</dbReference>
<dbReference type="PANTHER" id="PTHR12087">
    <property type="entry name" value="ORIGIN RECOGNITION COMPLEX SUBUNIT 4"/>
    <property type="match status" value="1"/>
</dbReference>
<dbReference type="OMA" id="CFMDAEH"/>
<comment type="subcellular location">
    <subcellularLocation>
        <location evidence="1">Nucleus</location>
    </subcellularLocation>
</comment>
<dbReference type="OrthoDB" id="343623at2759"/>
<evidence type="ECO:0000256" key="1">
    <source>
        <dbReference type="ARBA" id="ARBA00004123"/>
    </source>
</evidence>
<sequence length="402" mass="47568">MRVLENLKLFDKKLYGVDKQIEKLRGIINEFSYTNRGGSCLVVGPKGTGKTSSLRLITGEYEEKIETIFLDCIYLTSNATGLKMLEDMDDEEEMNDKLKIIVLENFELFSENRDQILLYKLLNETRNRSWYVFLVSDLRDVKNCLEKRVRSRISNIEIVYTINMPYEEYLKYFKIMLLDSLFGIENKYNGNMSKKMKEVEEIRNELIDGIIYQKDVYDKFENLYMEDCSMLTLKKIVVLLVSKLYYKKNYGNEVTFDSYNTDIPPLLFEIIELIVPTKINESILKGLTIRQLCLLICIIKLMRNTQNIEFLYHNIYKSYLRFKNQYNSFGKYNESDVDIYKELDTLVERGLIQYTNESQMGQLCFRRVKIGVDPVLIEMCIREYKPLPSCVKVWLEDTIEMI</sequence>
<evidence type="ECO:0000259" key="7">
    <source>
        <dbReference type="Pfam" id="PF14629"/>
    </source>
</evidence>
<dbReference type="SUPFAM" id="SSF52540">
    <property type="entry name" value="P-loop containing nucleoside triphosphate hydrolases"/>
    <property type="match status" value="1"/>
</dbReference>
<dbReference type="CTD" id="36378555"/>
<dbReference type="GO" id="GO:0003688">
    <property type="term" value="F:DNA replication origin binding"/>
    <property type="evidence" value="ECO:0007669"/>
    <property type="project" value="TreeGrafter"/>
</dbReference>
<dbReference type="Gene3D" id="3.40.50.300">
    <property type="entry name" value="P-loop containing nucleotide triphosphate hydrolases"/>
    <property type="match status" value="1"/>
</dbReference>
<reference evidence="10" key="2">
    <citation type="submission" date="2020-12" db="UniProtKB">
        <authorList>
            <consortium name="WormBaseParasite"/>
        </authorList>
    </citation>
    <scope>IDENTIFICATION</scope>
</reference>
<proteinExistence type="inferred from homology"/>
<keyword evidence="9" id="KW-1185">Reference proteome</keyword>
<accession>A0A090L8X4</accession>
<evidence type="ECO:0000313" key="9">
    <source>
        <dbReference type="Proteomes" id="UP000035682"/>
    </source>
</evidence>
<keyword evidence="5" id="KW-0238">DNA-binding</keyword>
<evidence type="ECO:0000256" key="3">
    <source>
        <dbReference type="ARBA" id="ARBA00019083"/>
    </source>
</evidence>
<dbReference type="WBParaSite" id="SRAE_2000086100.1">
    <property type="protein sequence ID" value="SRAE_2000086100.1"/>
    <property type="gene ID" value="WBGene00261061"/>
</dbReference>
<protein>
    <recommendedName>
        <fullName evidence="3">Origin recognition complex subunit 4</fullName>
    </recommendedName>
</protein>
<comment type="similarity">
    <text evidence="2">Belongs to the ORC4 family.</text>
</comment>
<evidence type="ECO:0000313" key="11">
    <source>
        <dbReference type="WormBase" id="SRAE_2000086100"/>
    </source>
</evidence>
<dbReference type="AlphaFoldDB" id="A0A090L8X4"/>
<evidence type="ECO:0000256" key="2">
    <source>
        <dbReference type="ARBA" id="ARBA00005334"/>
    </source>
</evidence>
<keyword evidence="6" id="KW-0539">Nucleus</keyword>
<dbReference type="InterPro" id="IPR032705">
    <property type="entry name" value="ORC4_C"/>
</dbReference>
<evidence type="ECO:0000256" key="4">
    <source>
        <dbReference type="ARBA" id="ARBA00022705"/>
    </source>
</evidence>
<dbReference type="STRING" id="34506.A0A090L8X4"/>